<dbReference type="OrthoDB" id="70316at2759"/>
<evidence type="ECO:0000313" key="5">
    <source>
        <dbReference type="EMBL" id="KAF4970551.1"/>
    </source>
</evidence>
<dbReference type="GO" id="GO:0030248">
    <property type="term" value="F:cellulose binding"/>
    <property type="evidence" value="ECO:0007669"/>
    <property type="project" value="InterPro"/>
</dbReference>
<evidence type="ECO:0000313" key="6">
    <source>
        <dbReference type="Proteomes" id="UP000622797"/>
    </source>
</evidence>
<keyword evidence="6" id="KW-1185">Reference proteome</keyword>
<feature type="chain" id="PRO_5034192781" description="CBM1 domain-containing protein" evidence="3">
    <location>
        <begin position="24"/>
        <end position="439"/>
    </location>
</feature>
<dbReference type="SUPFAM" id="SSF57180">
    <property type="entry name" value="Cellulose-binding domain"/>
    <property type="match status" value="1"/>
</dbReference>
<comment type="caution">
    <text evidence="5">The sequence shown here is derived from an EMBL/GenBank/DDBJ whole genome shotgun (WGS) entry which is preliminary data.</text>
</comment>
<name>A0A8H4U653_9HYPO</name>
<dbReference type="PANTHER" id="PTHR35606">
    <property type="entry name" value="CELLULOSE-BINDING FAMILY II PROTEIN"/>
    <property type="match status" value="1"/>
</dbReference>
<dbReference type="Pfam" id="PF00734">
    <property type="entry name" value="CBM_1"/>
    <property type="match status" value="1"/>
</dbReference>
<sequence length="439" mass="47712">MRVATISALFGGLVASTAAHAAAQSDLDGSVWKALLNEPQSKRGYSDLPRNRPVKRQSGWNPPADLKAPLQEVWEHYEKTYDGGLDANVNTGFHQIMANKGYLNICVRWDSSAKVTEAQRTKIASAYNAQYQKWFKWIYGYNGFPYDNVKVNIVAYAVKDKSLLEGSTDGYEVYTELDADGVPMCPVACARDAHLDGDYSGCEAGADRHYDHSLWLKDGLDGGFGHNWGQEVGREYFMDNIDSESIHILLHEMGHTFALDDFYDWTPTGVTKFIMLAGASMEITDFDGWMYRNWWYYLSQKNNWGSGKSSSDAAPVSSEAKPAANTAAPQATETSAAKPVTTKAPAKATATEAPAAETPVAETPVEEAPVDETPVAEAPAEEAPVEEAPVEEAPSTGSAGGEATAWGQCGGNNWTGATKCASGTKCTQHNDYYHQCVPN</sequence>
<keyword evidence="1 3" id="KW-0732">Signal</keyword>
<dbReference type="GO" id="GO:0005576">
    <property type="term" value="C:extracellular region"/>
    <property type="evidence" value="ECO:0007669"/>
    <property type="project" value="InterPro"/>
</dbReference>
<feature type="compositionally biased region" description="Acidic residues" evidence="2">
    <location>
        <begin position="379"/>
        <end position="390"/>
    </location>
</feature>
<reference evidence="5" key="1">
    <citation type="journal article" date="2020" name="BMC Genomics">
        <title>Correction to: Identification and distribution of gene clusters required for synthesis of sphingolipid metabolism inhibitors in diverse species of the filamentous fungus Fusarium.</title>
        <authorList>
            <person name="Kim H.S."/>
            <person name="Lohmar J.M."/>
            <person name="Busman M."/>
            <person name="Brown D.W."/>
            <person name="Naumann T.A."/>
            <person name="Divon H.H."/>
            <person name="Lysoe E."/>
            <person name="Uhlig S."/>
            <person name="Proctor R.H."/>
        </authorList>
    </citation>
    <scope>NUCLEOTIDE SEQUENCE</scope>
    <source>
        <strain evidence="5">NRRL 20472</strain>
    </source>
</reference>
<feature type="region of interest" description="Disordered" evidence="2">
    <location>
        <begin position="307"/>
        <end position="404"/>
    </location>
</feature>
<dbReference type="EMBL" id="JABEXW010000117">
    <property type="protein sequence ID" value="KAF4970551.1"/>
    <property type="molecule type" value="Genomic_DNA"/>
</dbReference>
<evidence type="ECO:0000256" key="3">
    <source>
        <dbReference type="SAM" id="SignalP"/>
    </source>
</evidence>
<dbReference type="AlphaFoldDB" id="A0A8H4U653"/>
<feature type="region of interest" description="Disordered" evidence="2">
    <location>
        <begin position="43"/>
        <end position="62"/>
    </location>
</feature>
<reference evidence="5" key="2">
    <citation type="submission" date="2020-05" db="EMBL/GenBank/DDBJ databases">
        <authorList>
            <person name="Kim H.-S."/>
            <person name="Proctor R.H."/>
            <person name="Brown D.W."/>
        </authorList>
    </citation>
    <scope>NUCLEOTIDE SEQUENCE</scope>
    <source>
        <strain evidence="5">NRRL 20472</strain>
    </source>
</reference>
<feature type="compositionally biased region" description="Low complexity" evidence="2">
    <location>
        <begin position="319"/>
        <end position="363"/>
    </location>
</feature>
<dbReference type="PANTHER" id="PTHR35606:SF4">
    <property type="entry name" value="CELLULOSE-BINDING FAMILY II PROTEIN"/>
    <property type="match status" value="1"/>
</dbReference>
<dbReference type="InterPro" id="IPR035971">
    <property type="entry name" value="CBD_sf"/>
</dbReference>
<gene>
    <name evidence="5" type="ORF">FSARC_2460</name>
</gene>
<dbReference type="PROSITE" id="PS00562">
    <property type="entry name" value="CBM1_1"/>
    <property type="match status" value="1"/>
</dbReference>
<accession>A0A8H4U653</accession>
<evidence type="ECO:0000256" key="2">
    <source>
        <dbReference type="SAM" id="MobiDB-lite"/>
    </source>
</evidence>
<organism evidence="5 6">
    <name type="scientific">Fusarium sarcochroum</name>
    <dbReference type="NCBI Taxonomy" id="1208366"/>
    <lineage>
        <taxon>Eukaryota</taxon>
        <taxon>Fungi</taxon>
        <taxon>Dikarya</taxon>
        <taxon>Ascomycota</taxon>
        <taxon>Pezizomycotina</taxon>
        <taxon>Sordariomycetes</taxon>
        <taxon>Hypocreomycetidae</taxon>
        <taxon>Hypocreales</taxon>
        <taxon>Nectriaceae</taxon>
        <taxon>Fusarium</taxon>
        <taxon>Fusarium lateritium species complex</taxon>
    </lineage>
</organism>
<feature type="domain" description="CBM1" evidence="4">
    <location>
        <begin position="401"/>
        <end position="437"/>
    </location>
</feature>
<dbReference type="Proteomes" id="UP000622797">
    <property type="component" value="Unassembled WGS sequence"/>
</dbReference>
<dbReference type="PROSITE" id="PS51164">
    <property type="entry name" value="CBM1_2"/>
    <property type="match status" value="1"/>
</dbReference>
<proteinExistence type="predicted"/>
<evidence type="ECO:0000259" key="4">
    <source>
        <dbReference type="PROSITE" id="PS51164"/>
    </source>
</evidence>
<protein>
    <recommendedName>
        <fullName evidence="4">CBM1 domain-containing protein</fullName>
    </recommendedName>
</protein>
<feature type="signal peptide" evidence="3">
    <location>
        <begin position="1"/>
        <end position="23"/>
    </location>
</feature>
<dbReference type="SMART" id="SM00236">
    <property type="entry name" value="fCBD"/>
    <property type="match status" value="1"/>
</dbReference>
<dbReference type="GO" id="GO:0005975">
    <property type="term" value="P:carbohydrate metabolic process"/>
    <property type="evidence" value="ECO:0007669"/>
    <property type="project" value="InterPro"/>
</dbReference>
<evidence type="ECO:0000256" key="1">
    <source>
        <dbReference type="ARBA" id="ARBA00022729"/>
    </source>
</evidence>
<dbReference type="InterPro" id="IPR000254">
    <property type="entry name" value="CBD"/>
</dbReference>